<organism evidence="2">
    <name type="scientific">Rhizophora mucronata</name>
    <name type="common">Asiatic mangrove</name>
    <dbReference type="NCBI Taxonomy" id="61149"/>
    <lineage>
        <taxon>Eukaryota</taxon>
        <taxon>Viridiplantae</taxon>
        <taxon>Streptophyta</taxon>
        <taxon>Embryophyta</taxon>
        <taxon>Tracheophyta</taxon>
        <taxon>Spermatophyta</taxon>
        <taxon>Magnoliopsida</taxon>
        <taxon>eudicotyledons</taxon>
        <taxon>Gunneridae</taxon>
        <taxon>Pentapetalae</taxon>
        <taxon>rosids</taxon>
        <taxon>fabids</taxon>
        <taxon>Malpighiales</taxon>
        <taxon>Rhizophoraceae</taxon>
        <taxon>Rhizophora</taxon>
    </lineage>
</organism>
<feature type="region of interest" description="Disordered" evidence="1">
    <location>
        <begin position="43"/>
        <end position="66"/>
    </location>
</feature>
<evidence type="ECO:0000256" key="1">
    <source>
        <dbReference type="SAM" id="MobiDB-lite"/>
    </source>
</evidence>
<sequence length="66" mass="7547">MVDHVIPNIKLDQSKQHAEQIYDIQYQVHLLSSSASSHVINHEKNINSSSFTEKKQKDLKSPVVFS</sequence>
<name>A0A2P2NDJ9_RHIMU</name>
<evidence type="ECO:0000313" key="2">
    <source>
        <dbReference type="EMBL" id="MBX40554.1"/>
    </source>
</evidence>
<dbReference type="EMBL" id="GGEC01060070">
    <property type="protein sequence ID" value="MBX40554.1"/>
    <property type="molecule type" value="Transcribed_RNA"/>
</dbReference>
<protein>
    <submittedName>
        <fullName evidence="2">Uncharacterized protein</fullName>
    </submittedName>
</protein>
<reference evidence="2" key="1">
    <citation type="submission" date="2018-02" db="EMBL/GenBank/DDBJ databases">
        <title>Rhizophora mucronata_Transcriptome.</title>
        <authorList>
            <person name="Meera S.P."/>
            <person name="Sreeshan A."/>
            <person name="Augustine A."/>
        </authorList>
    </citation>
    <scope>NUCLEOTIDE SEQUENCE</scope>
    <source>
        <tissue evidence="2">Leaf</tissue>
    </source>
</reference>
<dbReference type="AlphaFoldDB" id="A0A2P2NDJ9"/>
<proteinExistence type="predicted"/>
<accession>A0A2P2NDJ9</accession>